<gene>
    <name evidence="1" type="ORF">C3B54_111649</name>
</gene>
<dbReference type="KEGG" id="psai:C3B54_111649"/>
<dbReference type="AlphaFoldDB" id="A0A2L2BSC3"/>
<dbReference type="OrthoDB" id="5328262at2"/>
<keyword evidence="1" id="KW-0808">Transferase</keyword>
<evidence type="ECO:0000313" key="1">
    <source>
        <dbReference type="EMBL" id="AVG24584.1"/>
    </source>
</evidence>
<reference evidence="1 2" key="1">
    <citation type="submission" date="2018-02" db="EMBL/GenBank/DDBJ databases">
        <title>Complete genome of the streamlined marine actinobacterium Pontimonas salivibrio CL-TW6 adapted to coastal planktonic lifestype.</title>
        <authorList>
            <person name="Cho B.C."/>
            <person name="Hardies S.C."/>
            <person name="Jang G.I."/>
            <person name="Hwang C.Y."/>
        </authorList>
    </citation>
    <scope>NUCLEOTIDE SEQUENCE [LARGE SCALE GENOMIC DNA]</scope>
    <source>
        <strain evidence="1 2">CL-TW6</strain>
    </source>
</reference>
<organism evidence="1 2">
    <name type="scientific">Pontimonas salivibrio</name>
    <dbReference type="NCBI Taxonomy" id="1159327"/>
    <lineage>
        <taxon>Bacteria</taxon>
        <taxon>Bacillati</taxon>
        <taxon>Actinomycetota</taxon>
        <taxon>Actinomycetes</taxon>
        <taxon>Micrococcales</taxon>
        <taxon>Microbacteriaceae</taxon>
        <taxon>Pontimonas</taxon>
    </lineage>
</organism>
<sequence length="324" mass="35961">MASDSWARFEESKERVSNSESLSYFERYSSPHSHPGGAIWRTVLQKFRVLALFLTRRIAQSSGKAEALQGMRQLEGSAAGKEVLLLASGPSADKINTREVATRQKAGELVVVATNYFLHSPLAKTITPDFLVWSDSVFHPAKKTHNAEAWQRVEDTPSVRMVMPWTWRSIITTMSVAERTVYFDNDSLEGWSTNTSPLHPRGYQGSTGVKALGFALHLEPRQVFVIGLDLSYFQSFRVDSDNRVVRQPTHLQGTDSGIQDITPHTINGIADSLYSTANQFLSLRQHFSGHPIINLDPDSLVDAFPKVIGHPLVKKSAAKKPSAS</sequence>
<name>A0A2L2BSC3_9MICO</name>
<evidence type="ECO:0000313" key="2">
    <source>
        <dbReference type="Proteomes" id="UP000243077"/>
    </source>
</evidence>
<accession>A0A2L2BSC3</accession>
<dbReference type="EMBL" id="CP026923">
    <property type="protein sequence ID" value="AVG24584.1"/>
    <property type="molecule type" value="Genomic_DNA"/>
</dbReference>
<dbReference type="Proteomes" id="UP000243077">
    <property type="component" value="Chromosome"/>
</dbReference>
<protein>
    <submittedName>
        <fullName evidence="1">KDO transferase</fullName>
    </submittedName>
</protein>
<proteinExistence type="predicted"/>
<dbReference type="RefSeq" id="WP_104914042.1">
    <property type="nucleotide sequence ID" value="NZ_CP026923.1"/>
</dbReference>
<dbReference type="GO" id="GO:0016740">
    <property type="term" value="F:transferase activity"/>
    <property type="evidence" value="ECO:0007669"/>
    <property type="project" value="UniProtKB-KW"/>
</dbReference>
<keyword evidence="2" id="KW-1185">Reference proteome</keyword>